<evidence type="ECO:0000313" key="1">
    <source>
        <dbReference type="EMBL" id="JAH49177.1"/>
    </source>
</evidence>
<dbReference type="EMBL" id="GBXM01059400">
    <property type="protein sequence ID" value="JAH49177.1"/>
    <property type="molecule type" value="Transcribed_RNA"/>
</dbReference>
<accession>A0A0E9T6Z2</accession>
<sequence>MRPSALFRMEICAERRLEPPSSFF</sequence>
<dbReference type="AlphaFoldDB" id="A0A0E9T6Z2"/>
<proteinExistence type="predicted"/>
<name>A0A0E9T6Z2_ANGAN</name>
<reference evidence="1" key="2">
    <citation type="journal article" date="2015" name="Fish Shellfish Immunol.">
        <title>Early steps in the European eel (Anguilla anguilla)-Vibrio vulnificus interaction in the gills: Role of the RtxA13 toxin.</title>
        <authorList>
            <person name="Callol A."/>
            <person name="Pajuelo D."/>
            <person name="Ebbesson L."/>
            <person name="Teles M."/>
            <person name="MacKenzie S."/>
            <person name="Amaro C."/>
        </authorList>
    </citation>
    <scope>NUCLEOTIDE SEQUENCE</scope>
</reference>
<organism evidence="1">
    <name type="scientific">Anguilla anguilla</name>
    <name type="common">European freshwater eel</name>
    <name type="synonym">Muraena anguilla</name>
    <dbReference type="NCBI Taxonomy" id="7936"/>
    <lineage>
        <taxon>Eukaryota</taxon>
        <taxon>Metazoa</taxon>
        <taxon>Chordata</taxon>
        <taxon>Craniata</taxon>
        <taxon>Vertebrata</taxon>
        <taxon>Euteleostomi</taxon>
        <taxon>Actinopterygii</taxon>
        <taxon>Neopterygii</taxon>
        <taxon>Teleostei</taxon>
        <taxon>Anguilliformes</taxon>
        <taxon>Anguillidae</taxon>
        <taxon>Anguilla</taxon>
    </lineage>
</organism>
<protein>
    <submittedName>
        <fullName evidence="1">Uncharacterized protein</fullName>
    </submittedName>
</protein>
<reference evidence="1" key="1">
    <citation type="submission" date="2014-11" db="EMBL/GenBank/DDBJ databases">
        <authorList>
            <person name="Amaro Gonzalez C."/>
        </authorList>
    </citation>
    <scope>NUCLEOTIDE SEQUENCE</scope>
</reference>